<dbReference type="PROSITE" id="PS50084">
    <property type="entry name" value="KH_TYPE_1"/>
    <property type="match status" value="1"/>
</dbReference>
<dbReference type="Pfam" id="PF03726">
    <property type="entry name" value="PNPase"/>
    <property type="match status" value="1"/>
</dbReference>
<dbReference type="InterPro" id="IPR020568">
    <property type="entry name" value="Ribosomal_Su5_D2-typ_SF"/>
</dbReference>
<dbReference type="InterPro" id="IPR004088">
    <property type="entry name" value="KH_dom_type_1"/>
</dbReference>
<dbReference type="SMART" id="SM00316">
    <property type="entry name" value="S1"/>
    <property type="match status" value="1"/>
</dbReference>
<evidence type="ECO:0000256" key="1">
    <source>
        <dbReference type="ARBA" id="ARBA00004496"/>
    </source>
</evidence>
<dbReference type="GO" id="GO:0006402">
    <property type="term" value="P:mRNA catabolic process"/>
    <property type="evidence" value="ECO:0007669"/>
    <property type="project" value="UniProtKB-UniRule"/>
</dbReference>
<dbReference type="Proteomes" id="UP000070186">
    <property type="component" value="Unassembled WGS sequence"/>
</dbReference>
<dbReference type="InterPro" id="IPR004087">
    <property type="entry name" value="KH_dom"/>
</dbReference>
<keyword evidence="13" id="KW-1185">Reference proteome</keyword>
<evidence type="ECO:0000256" key="8">
    <source>
        <dbReference type="ARBA" id="ARBA00022884"/>
    </source>
</evidence>
<dbReference type="SUPFAM" id="SSF54211">
    <property type="entry name" value="Ribosomal protein S5 domain 2-like"/>
    <property type="match status" value="2"/>
</dbReference>
<reference evidence="12 13" key="1">
    <citation type="submission" date="2015-12" db="EMBL/GenBank/DDBJ databases">
        <title>Nitrous oxide reduction kinetics distinguish bacteria harboring typical versus atypical NosZ.</title>
        <authorList>
            <person name="Yoon S."/>
            <person name="Nissen S."/>
            <person name="Park D."/>
            <person name="Sanford R.A."/>
            <person name="Loeffler F.E."/>
        </authorList>
    </citation>
    <scope>NUCLEOTIDE SEQUENCE [LARGE SCALE GENOMIC DNA]</scope>
    <source>
        <strain evidence="12 13">ATCC BAA-841</strain>
    </source>
</reference>
<evidence type="ECO:0000256" key="4">
    <source>
        <dbReference type="ARBA" id="ARBA00022679"/>
    </source>
</evidence>
<dbReference type="PROSITE" id="PS50126">
    <property type="entry name" value="S1"/>
    <property type="match status" value="1"/>
</dbReference>
<name>A0A133XN95_9RHOO</name>
<dbReference type="FunFam" id="3.30.230.70:FF:000002">
    <property type="entry name" value="Polyribonucleotide nucleotidyltransferase"/>
    <property type="match status" value="1"/>
</dbReference>
<evidence type="ECO:0000259" key="11">
    <source>
        <dbReference type="PROSITE" id="PS50126"/>
    </source>
</evidence>
<dbReference type="SMART" id="SM00322">
    <property type="entry name" value="KH"/>
    <property type="match status" value="1"/>
</dbReference>
<dbReference type="Gene3D" id="3.30.230.70">
    <property type="entry name" value="GHMP Kinase, N-terminal domain"/>
    <property type="match status" value="2"/>
</dbReference>
<evidence type="ECO:0000256" key="7">
    <source>
        <dbReference type="ARBA" id="ARBA00022842"/>
    </source>
</evidence>
<dbReference type="EC" id="2.7.7.8" evidence="9"/>
<evidence type="ECO:0000256" key="6">
    <source>
        <dbReference type="ARBA" id="ARBA00022723"/>
    </source>
</evidence>
<keyword evidence="3 9" id="KW-0963">Cytoplasm</keyword>
<dbReference type="InterPro" id="IPR036345">
    <property type="entry name" value="ExoRNase_PH_dom2_sf"/>
</dbReference>
<dbReference type="FunFam" id="3.30.1370.10:FF:000001">
    <property type="entry name" value="Polyribonucleotide nucleotidyltransferase"/>
    <property type="match status" value="1"/>
</dbReference>
<sequence>MFNVVKKTFAYGDHQVTIETGEIARQAGGAVLVSMEETVVLVTVVAAKSAKPGQDFFPLTVDYQEKVYAAGRIPGGFFKREGRPSEKETLTCRLIDRPIRPLFPEGFYNEVQVIATVMSLNPEVDSDIPALLGASAALAISGVPFNGPIGAARVGYIDGQYVLCPTLSQLKTSQLDLVVAGTEAAVLMVESEADQLSEEVMLGAVVFGHTEMQKAINAINELVEEAGKPEWEWQAPAKDEALVARLGELVAAKLEEAYNITVKQTRSQAVKVIRAEAVAALCTGEEGAPDENTVGNLFFEIEAGIVRGRILSGAPRIDGRDTRTVRPIVMRSGVLPRTHGSALFTRGETQALAVATLGTNRDEQIIDALAGEYRDRFMLHYNMPPYATGECGRVGTPKRREIGHGRLAKRALLAVLPKPEDFSYSMRVVSEITESNGSSSMASVCSGCLALMDAGVPLKSHVAGIAMGLIKDGNRFAVLTDILGDEDHLGDMDFKVAGTTGGITALQMDIKIQGITKEIMQVALAQAQEARLHILGLMQESAAGPREEMSAYAPRLYTFKINPEKIRDVIGKGGAVIRALTEETGTTIDIQDDGTITIASSSAEAAAAARARIDAITAEVEIGKIYEGTVLKILDFGAIVSVLPGKDGLLHISQIAQERVNKVEDYVKEGQIVRVKVLETDDRGRVKLSMKAVAAEEGAAAQPAAAPQAEVQQPQM</sequence>
<protein>
    <recommendedName>
        <fullName evidence="9">Polyribonucleotide nucleotidyltransferase</fullName>
        <ecNumber evidence="9">2.7.7.8</ecNumber>
    </recommendedName>
    <alternativeName>
        <fullName evidence="9">Polynucleotide phosphorylase</fullName>
        <shortName evidence="9">PNPase</shortName>
    </alternativeName>
</protein>
<feature type="domain" description="S1 motif" evidence="11">
    <location>
        <begin position="623"/>
        <end position="691"/>
    </location>
</feature>
<dbReference type="InterPro" id="IPR003029">
    <property type="entry name" value="S1_domain"/>
</dbReference>
<dbReference type="GO" id="GO:0004654">
    <property type="term" value="F:polyribonucleotide nucleotidyltransferase activity"/>
    <property type="evidence" value="ECO:0007669"/>
    <property type="project" value="UniProtKB-UniRule"/>
</dbReference>
<dbReference type="InterPro" id="IPR012340">
    <property type="entry name" value="NA-bd_OB-fold"/>
</dbReference>
<dbReference type="NCBIfam" id="TIGR03591">
    <property type="entry name" value="polynuc_phos"/>
    <property type="match status" value="1"/>
</dbReference>
<evidence type="ECO:0000256" key="9">
    <source>
        <dbReference type="HAMAP-Rule" id="MF_01595"/>
    </source>
</evidence>
<evidence type="ECO:0000313" key="13">
    <source>
        <dbReference type="Proteomes" id="UP000070186"/>
    </source>
</evidence>
<dbReference type="AlphaFoldDB" id="A0A133XN95"/>
<comment type="similarity">
    <text evidence="2 9">Belongs to the polyribonucleotide nucleotidyltransferase family.</text>
</comment>
<dbReference type="RefSeq" id="WP_066879881.1">
    <property type="nucleotide sequence ID" value="NZ_LODL01000005.1"/>
</dbReference>
<dbReference type="Pfam" id="PF00013">
    <property type="entry name" value="KH_1"/>
    <property type="match status" value="1"/>
</dbReference>
<dbReference type="Pfam" id="PF01138">
    <property type="entry name" value="RNase_PH"/>
    <property type="match status" value="2"/>
</dbReference>
<feature type="region of interest" description="Disordered" evidence="10">
    <location>
        <begin position="697"/>
        <end position="716"/>
    </location>
</feature>
<dbReference type="Gene3D" id="3.30.1370.10">
    <property type="entry name" value="K Homology domain, type 1"/>
    <property type="match status" value="1"/>
</dbReference>
<comment type="catalytic activity">
    <reaction evidence="9">
        <text>RNA(n+1) + phosphate = RNA(n) + a ribonucleoside 5'-diphosphate</text>
        <dbReference type="Rhea" id="RHEA:22096"/>
        <dbReference type="Rhea" id="RHEA-COMP:14527"/>
        <dbReference type="Rhea" id="RHEA-COMP:17342"/>
        <dbReference type="ChEBI" id="CHEBI:43474"/>
        <dbReference type="ChEBI" id="CHEBI:57930"/>
        <dbReference type="ChEBI" id="CHEBI:140395"/>
        <dbReference type="EC" id="2.7.7.8"/>
    </reaction>
</comment>
<evidence type="ECO:0000256" key="5">
    <source>
        <dbReference type="ARBA" id="ARBA00022695"/>
    </source>
</evidence>
<dbReference type="GO" id="GO:0000287">
    <property type="term" value="F:magnesium ion binding"/>
    <property type="evidence" value="ECO:0007669"/>
    <property type="project" value="UniProtKB-UniRule"/>
</dbReference>
<dbReference type="SUPFAM" id="SSF50249">
    <property type="entry name" value="Nucleic acid-binding proteins"/>
    <property type="match status" value="1"/>
</dbReference>
<dbReference type="GO" id="GO:0005829">
    <property type="term" value="C:cytosol"/>
    <property type="evidence" value="ECO:0007669"/>
    <property type="project" value="TreeGrafter"/>
</dbReference>
<dbReference type="STRING" id="281362.AT959_01545"/>
<comment type="function">
    <text evidence="9">Involved in mRNA degradation. Catalyzes the phosphorolysis of single-stranded polyribonucleotides processively in the 3'- to 5'-direction.</text>
</comment>
<dbReference type="CDD" id="cd11364">
    <property type="entry name" value="RNase_PH_PNPase_2"/>
    <property type="match status" value="1"/>
</dbReference>
<feature type="binding site" evidence="9">
    <location>
        <position position="493"/>
    </location>
    <ligand>
        <name>Mg(2+)</name>
        <dbReference type="ChEBI" id="CHEBI:18420"/>
    </ligand>
</feature>
<dbReference type="PANTHER" id="PTHR11252:SF0">
    <property type="entry name" value="POLYRIBONUCLEOTIDE NUCLEOTIDYLTRANSFERASE 1, MITOCHONDRIAL"/>
    <property type="match status" value="1"/>
</dbReference>
<keyword evidence="6 9" id="KW-0479">Metal-binding</keyword>
<dbReference type="Pfam" id="PF03725">
    <property type="entry name" value="RNase_PH_C"/>
    <property type="match status" value="1"/>
</dbReference>
<dbReference type="GO" id="GO:0006396">
    <property type="term" value="P:RNA processing"/>
    <property type="evidence" value="ECO:0007669"/>
    <property type="project" value="InterPro"/>
</dbReference>
<dbReference type="PANTHER" id="PTHR11252">
    <property type="entry name" value="POLYRIBONUCLEOTIDE NUCLEOTIDYLTRANSFERASE"/>
    <property type="match status" value="1"/>
</dbReference>
<keyword evidence="5 9" id="KW-0548">Nucleotidyltransferase</keyword>
<dbReference type="InterPro" id="IPR001247">
    <property type="entry name" value="ExoRNase_PH_dom1"/>
</dbReference>
<dbReference type="GO" id="GO:0003723">
    <property type="term" value="F:RNA binding"/>
    <property type="evidence" value="ECO:0007669"/>
    <property type="project" value="UniProtKB-UniRule"/>
</dbReference>
<dbReference type="Gene3D" id="2.40.50.140">
    <property type="entry name" value="Nucleic acid-binding proteins"/>
    <property type="match status" value="1"/>
</dbReference>
<dbReference type="InterPro" id="IPR015847">
    <property type="entry name" value="ExoRNase_PH_dom2"/>
</dbReference>
<gene>
    <name evidence="9" type="primary">pnp</name>
    <name evidence="12" type="ORF">AT959_01545</name>
</gene>
<dbReference type="EMBL" id="LODL01000005">
    <property type="protein sequence ID" value="KXB32404.1"/>
    <property type="molecule type" value="Genomic_DNA"/>
</dbReference>
<dbReference type="Pfam" id="PF00575">
    <property type="entry name" value="S1"/>
    <property type="match status" value="1"/>
</dbReference>
<dbReference type="FunFam" id="2.40.50.140:FF:000023">
    <property type="entry name" value="Polyribonucleotide nucleotidyltransferase"/>
    <property type="match status" value="1"/>
</dbReference>
<dbReference type="SUPFAM" id="SSF55666">
    <property type="entry name" value="Ribonuclease PH domain 2-like"/>
    <property type="match status" value="2"/>
</dbReference>
<evidence type="ECO:0000256" key="3">
    <source>
        <dbReference type="ARBA" id="ARBA00022490"/>
    </source>
</evidence>
<proteinExistence type="inferred from homology"/>
<keyword evidence="4 9" id="KW-0808">Transferase</keyword>
<evidence type="ECO:0000313" key="12">
    <source>
        <dbReference type="EMBL" id="KXB32404.1"/>
    </source>
</evidence>
<dbReference type="InterPro" id="IPR027408">
    <property type="entry name" value="PNPase/RNase_PH_dom_sf"/>
</dbReference>
<dbReference type="InterPro" id="IPR012162">
    <property type="entry name" value="PNPase"/>
</dbReference>
<dbReference type="HAMAP" id="MF_01595">
    <property type="entry name" value="PNPase"/>
    <property type="match status" value="1"/>
</dbReference>
<comment type="cofactor">
    <cofactor evidence="9">
        <name>Mg(2+)</name>
        <dbReference type="ChEBI" id="CHEBI:18420"/>
    </cofactor>
</comment>
<organism evidence="12 13">
    <name type="scientific">Dechloromonas denitrificans</name>
    <dbReference type="NCBI Taxonomy" id="281362"/>
    <lineage>
        <taxon>Bacteria</taxon>
        <taxon>Pseudomonadati</taxon>
        <taxon>Pseudomonadota</taxon>
        <taxon>Betaproteobacteria</taxon>
        <taxon>Rhodocyclales</taxon>
        <taxon>Azonexaceae</taxon>
        <taxon>Dechloromonas</taxon>
    </lineage>
</organism>
<keyword evidence="7 9" id="KW-0460">Magnesium</keyword>
<dbReference type="NCBIfam" id="NF008805">
    <property type="entry name" value="PRK11824.1"/>
    <property type="match status" value="1"/>
</dbReference>
<comment type="caution">
    <text evidence="12">The sequence shown here is derived from an EMBL/GenBank/DDBJ whole genome shotgun (WGS) entry which is preliminary data.</text>
</comment>
<comment type="subcellular location">
    <subcellularLocation>
        <location evidence="1 9">Cytoplasm</location>
    </subcellularLocation>
</comment>
<evidence type="ECO:0000256" key="2">
    <source>
        <dbReference type="ARBA" id="ARBA00007404"/>
    </source>
</evidence>
<accession>A0A133XN95</accession>
<dbReference type="GO" id="GO:0000175">
    <property type="term" value="F:3'-5'-RNA exonuclease activity"/>
    <property type="evidence" value="ECO:0007669"/>
    <property type="project" value="TreeGrafter"/>
</dbReference>
<dbReference type="SUPFAM" id="SSF54791">
    <property type="entry name" value="Eukaryotic type KH-domain (KH-domain type I)"/>
    <property type="match status" value="1"/>
</dbReference>
<dbReference type="InterPro" id="IPR036612">
    <property type="entry name" value="KH_dom_type_1_sf"/>
</dbReference>
<dbReference type="CDD" id="cd02393">
    <property type="entry name" value="KH-I_PNPase"/>
    <property type="match status" value="1"/>
</dbReference>
<dbReference type="PIRSF" id="PIRSF005499">
    <property type="entry name" value="PNPase"/>
    <property type="match status" value="1"/>
</dbReference>
<evidence type="ECO:0000256" key="10">
    <source>
        <dbReference type="SAM" id="MobiDB-lite"/>
    </source>
</evidence>
<dbReference type="InterPro" id="IPR015848">
    <property type="entry name" value="PNPase_PH_RNA-bd_bac/org-type"/>
</dbReference>
<feature type="binding site" evidence="9">
    <location>
        <position position="487"/>
    </location>
    <ligand>
        <name>Mg(2+)</name>
        <dbReference type="ChEBI" id="CHEBI:18420"/>
    </ligand>
</feature>
<keyword evidence="8 9" id="KW-0694">RNA-binding</keyword>
<dbReference type="CDD" id="cd04472">
    <property type="entry name" value="S1_PNPase"/>
    <property type="match status" value="1"/>
</dbReference>
<dbReference type="FunFam" id="3.30.230.70:FF:000001">
    <property type="entry name" value="Polyribonucleotide nucleotidyltransferase"/>
    <property type="match status" value="1"/>
</dbReference>
<dbReference type="CDD" id="cd11363">
    <property type="entry name" value="RNase_PH_PNPase_1"/>
    <property type="match status" value="1"/>
</dbReference>